<dbReference type="RefSeq" id="WP_104828141.1">
    <property type="nucleotide sequence ID" value="NZ_PJCH01000001.1"/>
</dbReference>
<keyword evidence="1" id="KW-0732">Signal</keyword>
<evidence type="ECO:0000313" key="3">
    <source>
        <dbReference type="Proteomes" id="UP000239504"/>
    </source>
</evidence>
<gene>
    <name evidence="2" type="ORF">CW354_00775</name>
</gene>
<dbReference type="AlphaFoldDB" id="A0A2S7KAH0"/>
<feature type="chain" id="PRO_5015683660" evidence="1">
    <location>
        <begin position="28"/>
        <end position="118"/>
    </location>
</feature>
<comment type="caution">
    <text evidence="2">The sequence shown here is derived from an EMBL/GenBank/DDBJ whole genome shotgun (WGS) entry which is preliminary data.</text>
</comment>
<dbReference type="InterPro" id="IPR008309">
    <property type="entry name" value="YdbL"/>
</dbReference>
<dbReference type="PIRSF" id="PIRSF025560">
    <property type="entry name" value="UCP025560"/>
    <property type="match status" value="1"/>
</dbReference>
<dbReference type="Pfam" id="PF07027">
    <property type="entry name" value="DUF1318"/>
    <property type="match status" value="1"/>
</dbReference>
<sequence length="118" mass="12442">MEQTLKKLVAVILLAAGLAVSAAPVLAASPLVENAKNNCVVGEQADGYLGVVTGADASEALRREVRDINQQRKAAYANLARRNGVTIEVTAALTAEKLMNQAGPGQCVRLESGEWVKR</sequence>
<evidence type="ECO:0000313" key="2">
    <source>
        <dbReference type="EMBL" id="PQA89439.1"/>
    </source>
</evidence>
<evidence type="ECO:0000256" key="1">
    <source>
        <dbReference type="SAM" id="SignalP"/>
    </source>
</evidence>
<protein>
    <submittedName>
        <fullName evidence="2">DUF1318 domain-containing protein</fullName>
    </submittedName>
</protein>
<keyword evidence="3" id="KW-1185">Reference proteome</keyword>
<feature type="signal peptide" evidence="1">
    <location>
        <begin position="1"/>
        <end position="27"/>
    </location>
</feature>
<dbReference type="Proteomes" id="UP000239504">
    <property type="component" value="Unassembled WGS sequence"/>
</dbReference>
<proteinExistence type="predicted"/>
<reference evidence="2 3" key="1">
    <citation type="submission" date="2017-12" db="EMBL/GenBank/DDBJ databases">
        <authorList>
            <person name="Hurst M.R.H."/>
        </authorList>
    </citation>
    <scope>NUCLEOTIDE SEQUENCE [LARGE SCALE GENOMIC DNA]</scope>
    <source>
        <strain evidence="2 3">SY-3-19</strain>
    </source>
</reference>
<name>A0A2S7KAH0_9PROT</name>
<organism evidence="2 3">
    <name type="scientific">Hyphococcus luteus</name>
    <dbReference type="NCBI Taxonomy" id="2058213"/>
    <lineage>
        <taxon>Bacteria</taxon>
        <taxon>Pseudomonadati</taxon>
        <taxon>Pseudomonadota</taxon>
        <taxon>Alphaproteobacteria</taxon>
        <taxon>Parvularculales</taxon>
        <taxon>Parvularculaceae</taxon>
        <taxon>Hyphococcus</taxon>
    </lineage>
</organism>
<dbReference type="OrthoDB" id="7474881at2"/>
<accession>A0A2S7KAH0</accession>
<dbReference type="EMBL" id="PJCH01000001">
    <property type="protein sequence ID" value="PQA89439.1"/>
    <property type="molecule type" value="Genomic_DNA"/>
</dbReference>